<accession>A0ABR7LNB1</accession>
<dbReference type="RefSeq" id="WP_187242984.1">
    <property type="nucleotide sequence ID" value="NZ_BAAAOK010000028.1"/>
</dbReference>
<comment type="caution">
    <text evidence="1">The sequence shown here is derived from an EMBL/GenBank/DDBJ whole genome shotgun (WGS) entry which is preliminary data.</text>
</comment>
<organism evidence="1 2">
    <name type="scientific">Actinomadura alba</name>
    <dbReference type="NCBI Taxonomy" id="406431"/>
    <lineage>
        <taxon>Bacteria</taxon>
        <taxon>Bacillati</taxon>
        <taxon>Actinomycetota</taxon>
        <taxon>Actinomycetes</taxon>
        <taxon>Streptosporangiales</taxon>
        <taxon>Thermomonosporaceae</taxon>
        <taxon>Actinomadura</taxon>
    </lineage>
</organism>
<reference evidence="1 2" key="1">
    <citation type="submission" date="2020-06" db="EMBL/GenBank/DDBJ databases">
        <title>Actinomadura xiongansis sp. nov., isolated from soil of Baiyangdian.</title>
        <authorList>
            <person name="Zhang X."/>
        </authorList>
    </citation>
    <scope>NUCLEOTIDE SEQUENCE [LARGE SCALE GENOMIC DNA]</scope>
    <source>
        <strain evidence="1 2">HBUM206468</strain>
    </source>
</reference>
<dbReference type="EMBL" id="JABVEC010000006">
    <property type="protein sequence ID" value="MBC6465972.1"/>
    <property type="molecule type" value="Genomic_DNA"/>
</dbReference>
<name>A0ABR7LNB1_9ACTN</name>
<proteinExistence type="predicted"/>
<evidence type="ECO:0000313" key="2">
    <source>
        <dbReference type="Proteomes" id="UP000805614"/>
    </source>
</evidence>
<protein>
    <recommendedName>
        <fullName evidence="3">Prevent-host-death family protein</fullName>
    </recommendedName>
</protein>
<keyword evidence="2" id="KW-1185">Reference proteome</keyword>
<gene>
    <name evidence="1" type="ORF">HKK74_10735</name>
</gene>
<dbReference type="Proteomes" id="UP000805614">
    <property type="component" value="Unassembled WGS sequence"/>
</dbReference>
<evidence type="ECO:0000313" key="1">
    <source>
        <dbReference type="EMBL" id="MBC6465972.1"/>
    </source>
</evidence>
<evidence type="ECO:0008006" key="3">
    <source>
        <dbReference type="Google" id="ProtNLM"/>
    </source>
</evidence>
<sequence length="74" mass="8335">MSEPPVDDPHEAIHLGDHTAVVVPLGEYLRLREGQVEAEQLAAHRHYLDRKVAGTVQPGMATDQLRQMLKRDQI</sequence>